<keyword evidence="5" id="KW-1185">Reference proteome</keyword>
<dbReference type="OrthoDB" id="4140682at2"/>
<dbReference type="EMBL" id="RHHR01000015">
    <property type="protein sequence ID" value="RNB74295.1"/>
    <property type="molecule type" value="Genomic_DNA"/>
</dbReference>
<proteinExistence type="predicted"/>
<dbReference type="PANTHER" id="PTHR43877:SF1">
    <property type="entry name" value="ACETYLTRANSFERASE"/>
    <property type="match status" value="1"/>
</dbReference>
<evidence type="ECO:0000256" key="2">
    <source>
        <dbReference type="ARBA" id="ARBA00023315"/>
    </source>
</evidence>
<dbReference type="PANTHER" id="PTHR43877">
    <property type="entry name" value="AMINOALKYLPHOSPHONATE N-ACETYLTRANSFERASE-RELATED-RELATED"/>
    <property type="match status" value="1"/>
</dbReference>
<dbReference type="Pfam" id="PF00583">
    <property type="entry name" value="Acetyltransf_1"/>
    <property type="match status" value="2"/>
</dbReference>
<evidence type="ECO:0000259" key="3">
    <source>
        <dbReference type="PROSITE" id="PS51186"/>
    </source>
</evidence>
<name>A0A3M8CHK0_9BACL</name>
<dbReference type="InterPro" id="IPR000182">
    <property type="entry name" value="GNAT_dom"/>
</dbReference>
<feature type="domain" description="N-acetyltransferase" evidence="3">
    <location>
        <begin position="3"/>
        <end position="165"/>
    </location>
</feature>
<keyword evidence="1 4" id="KW-0808">Transferase</keyword>
<evidence type="ECO:0000313" key="4">
    <source>
        <dbReference type="EMBL" id="RNB74295.1"/>
    </source>
</evidence>
<gene>
    <name evidence="4" type="ORF">EDM52_11690</name>
</gene>
<dbReference type="AlphaFoldDB" id="A0A3M8CHK0"/>
<comment type="caution">
    <text evidence="4">The sequence shown here is derived from an EMBL/GenBank/DDBJ whole genome shotgun (WGS) entry which is preliminary data.</text>
</comment>
<dbReference type="PROSITE" id="PS51186">
    <property type="entry name" value="GNAT"/>
    <property type="match status" value="2"/>
</dbReference>
<feature type="domain" description="N-acetyltransferase" evidence="3">
    <location>
        <begin position="184"/>
        <end position="332"/>
    </location>
</feature>
<dbReference type="RefSeq" id="WP_122909155.1">
    <property type="nucleotide sequence ID" value="NZ_CBCSBE010000003.1"/>
</dbReference>
<sequence length="338" mass="38120">MSFFIRQIQLPKDYPALARLKNQLQPGATSAEELEQEDRQIPARSRLFKDETGALAGFGRERYVAECARTREIIGYAAVWRAPWTPPGALSSEFYVDAEHRQKGIGAGLLTRVIDWATEHQADLLMAEIKDWITESLPFASKRGFQVDAHVYELRLNLEVAIHADSNDFLSSLCDRGFSFFTLAEASLSQEEALKKLYELYLETLRDNPGHVGGLPDFSEWQQEAYPDDRTSPELVFIAADGDHFVGVTTLFLTDEPGVLYTDYTGVLQGYRGIGIARVLKLLSFREAKKRGAHTMATETEAKNGPMQAVNQRLGYLPGKGHYRIIKKLQRESAERHH</sequence>
<keyword evidence="2" id="KW-0012">Acyltransferase</keyword>
<dbReference type="GO" id="GO:0016747">
    <property type="term" value="F:acyltransferase activity, transferring groups other than amino-acyl groups"/>
    <property type="evidence" value="ECO:0007669"/>
    <property type="project" value="InterPro"/>
</dbReference>
<evidence type="ECO:0000256" key="1">
    <source>
        <dbReference type="ARBA" id="ARBA00022679"/>
    </source>
</evidence>
<organism evidence="4 5">
    <name type="scientific">Brevibacillus invocatus</name>
    <dbReference type="NCBI Taxonomy" id="173959"/>
    <lineage>
        <taxon>Bacteria</taxon>
        <taxon>Bacillati</taxon>
        <taxon>Bacillota</taxon>
        <taxon>Bacilli</taxon>
        <taxon>Bacillales</taxon>
        <taxon>Paenibacillaceae</taxon>
        <taxon>Brevibacillus</taxon>
    </lineage>
</organism>
<dbReference type="SUPFAM" id="SSF55729">
    <property type="entry name" value="Acyl-CoA N-acyltransferases (Nat)"/>
    <property type="match status" value="2"/>
</dbReference>
<reference evidence="4 5" key="1">
    <citation type="submission" date="2018-10" db="EMBL/GenBank/DDBJ databases">
        <title>Phylogenomics of Brevibacillus.</title>
        <authorList>
            <person name="Dunlap C."/>
        </authorList>
    </citation>
    <scope>NUCLEOTIDE SEQUENCE [LARGE SCALE GENOMIC DNA]</scope>
    <source>
        <strain evidence="4 5">JCM 12215</strain>
    </source>
</reference>
<dbReference type="Proteomes" id="UP000282028">
    <property type="component" value="Unassembled WGS sequence"/>
</dbReference>
<evidence type="ECO:0000313" key="5">
    <source>
        <dbReference type="Proteomes" id="UP000282028"/>
    </source>
</evidence>
<dbReference type="CDD" id="cd04301">
    <property type="entry name" value="NAT_SF"/>
    <property type="match status" value="2"/>
</dbReference>
<dbReference type="Gene3D" id="3.40.630.30">
    <property type="match status" value="1"/>
</dbReference>
<protein>
    <submittedName>
        <fullName evidence="4">GNAT family N-acetyltransferase</fullName>
    </submittedName>
</protein>
<dbReference type="InterPro" id="IPR050832">
    <property type="entry name" value="Bact_Acetyltransf"/>
</dbReference>
<dbReference type="InterPro" id="IPR016181">
    <property type="entry name" value="Acyl_CoA_acyltransferase"/>
</dbReference>
<accession>A0A3M8CHK0</accession>